<keyword evidence="3" id="KW-1185">Reference proteome</keyword>
<dbReference type="OrthoDB" id="239865at2759"/>
<dbReference type="HOGENOM" id="CLU_022731_0_1_1"/>
<feature type="compositionally biased region" description="Acidic residues" evidence="1">
    <location>
        <begin position="360"/>
        <end position="371"/>
    </location>
</feature>
<dbReference type="PANTHER" id="PTHR13211:SF0">
    <property type="entry name" value="TELOMERASE CAJAL BODY PROTEIN 1"/>
    <property type="match status" value="1"/>
</dbReference>
<dbReference type="InterPro" id="IPR015943">
    <property type="entry name" value="WD40/YVTN_repeat-like_dom_sf"/>
</dbReference>
<evidence type="ECO:0000256" key="1">
    <source>
        <dbReference type="SAM" id="MobiDB-lite"/>
    </source>
</evidence>
<gene>
    <name evidence="2" type="ORF">EPUS_02035</name>
</gene>
<reference evidence="3" key="1">
    <citation type="journal article" date="2014" name="BMC Genomics">
        <title>Genome characteristics reveal the impact of lichenization on lichen-forming fungus Endocarpon pusillum Hedwig (Verrucariales, Ascomycota).</title>
        <authorList>
            <person name="Wang Y.-Y."/>
            <person name="Liu B."/>
            <person name="Zhang X.-Y."/>
            <person name="Zhou Q.-M."/>
            <person name="Zhang T."/>
            <person name="Li H."/>
            <person name="Yu Y.-F."/>
            <person name="Zhang X.-L."/>
            <person name="Hao X.-Y."/>
            <person name="Wang M."/>
            <person name="Wang L."/>
            <person name="Wei J.-C."/>
        </authorList>
    </citation>
    <scope>NUCLEOTIDE SEQUENCE [LARGE SCALE GENOMIC DNA]</scope>
    <source>
        <strain evidence="3">Z07020 / HMAS-L-300199</strain>
    </source>
</reference>
<dbReference type="Proteomes" id="UP000019373">
    <property type="component" value="Unassembled WGS sequence"/>
</dbReference>
<dbReference type="OMA" id="IRTWILP"/>
<name>U1GPU6_ENDPU</name>
<dbReference type="InterPro" id="IPR036322">
    <property type="entry name" value="WD40_repeat_dom_sf"/>
</dbReference>
<dbReference type="SUPFAM" id="SSF50978">
    <property type="entry name" value="WD40 repeat-like"/>
    <property type="match status" value="1"/>
</dbReference>
<protein>
    <submittedName>
        <fullName evidence="2">Uncharacterized protein</fullName>
    </submittedName>
</protein>
<dbReference type="GeneID" id="19237089"/>
<feature type="region of interest" description="Disordered" evidence="1">
    <location>
        <begin position="351"/>
        <end position="371"/>
    </location>
</feature>
<evidence type="ECO:0000313" key="3">
    <source>
        <dbReference type="Proteomes" id="UP000019373"/>
    </source>
</evidence>
<sequence>MSRRMEADLRLKRPKLLAFNSALNNTKQEASAQILRSNGRNYCRPPDLLEDRKQELPLDSYSDIRFVEAVKAFTTYPLFDLQDTTTSLLLCSIPDHPIRLHSALSSELIASYPFVNTTTEAYIAPHSLLFTGHGRNFIAGSSNLVATFDVTRPGHGPSSLFVTAASRRSRKLNGSIGLRGIVSALSIDPASKVLAAGTFSRHVGLYDAAGEGESLGVFKLEGNEADGRISGRGITQLIWSPCGRYLYIVERQSHGIMVYDIRKSGQLLSWTEGRMAETNQRLQVDLFNSPNASGDLELWAGGVDGNIRVWRNTHCQEGGQQPDLDWHLHDDAVSSTTVHPSGTVVASCSGQRHFKMDQQDSSDSDERSDDGTDVVIKKTFDNSLKLWTI</sequence>
<dbReference type="EMBL" id="KE720882">
    <property type="protein sequence ID" value="ERF74348.1"/>
    <property type="molecule type" value="Genomic_DNA"/>
</dbReference>
<evidence type="ECO:0000313" key="2">
    <source>
        <dbReference type="EMBL" id="ERF74348.1"/>
    </source>
</evidence>
<dbReference type="eggNOG" id="KOG2919">
    <property type="taxonomic scope" value="Eukaryota"/>
</dbReference>
<proteinExistence type="predicted"/>
<organism evidence="2 3">
    <name type="scientific">Endocarpon pusillum (strain Z07020 / HMAS-L-300199)</name>
    <name type="common">Lichen-forming fungus</name>
    <dbReference type="NCBI Taxonomy" id="1263415"/>
    <lineage>
        <taxon>Eukaryota</taxon>
        <taxon>Fungi</taxon>
        <taxon>Dikarya</taxon>
        <taxon>Ascomycota</taxon>
        <taxon>Pezizomycotina</taxon>
        <taxon>Eurotiomycetes</taxon>
        <taxon>Chaetothyriomycetidae</taxon>
        <taxon>Verrucariales</taxon>
        <taxon>Verrucariaceae</taxon>
        <taxon>Endocarpon</taxon>
    </lineage>
</organism>
<dbReference type="Gene3D" id="2.130.10.10">
    <property type="entry name" value="YVTN repeat-like/Quinoprotein amine dehydrogenase"/>
    <property type="match status" value="1"/>
</dbReference>
<dbReference type="RefSeq" id="XP_007800058.1">
    <property type="nucleotide sequence ID" value="XM_007801867.1"/>
</dbReference>
<accession>U1GPU6</accession>
<dbReference type="AlphaFoldDB" id="U1GPU6"/>
<dbReference type="PANTHER" id="PTHR13211">
    <property type="entry name" value="TELOMERASE CAJAL BODY PROTEIN 1"/>
    <property type="match status" value="1"/>
</dbReference>
<dbReference type="InterPro" id="IPR051150">
    <property type="entry name" value="SWT21/TCAB1_mRNA_Telomere"/>
</dbReference>